<feature type="zinc finger region" description="C3H1-type" evidence="1">
    <location>
        <begin position="690"/>
        <end position="717"/>
    </location>
</feature>
<evidence type="ECO:0000259" key="3">
    <source>
        <dbReference type="PROSITE" id="PS50103"/>
    </source>
</evidence>
<feature type="region of interest" description="Disordered" evidence="2">
    <location>
        <begin position="732"/>
        <end position="799"/>
    </location>
</feature>
<gene>
    <name evidence="4" type="ORF">PBRASI_LOCUS423</name>
</gene>
<dbReference type="OrthoDB" id="289162at2759"/>
<dbReference type="GO" id="GO:0042796">
    <property type="term" value="P:snRNA transcription by RNA polymerase III"/>
    <property type="evidence" value="ECO:0007669"/>
    <property type="project" value="TreeGrafter"/>
</dbReference>
<dbReference type="Pfam" id="PF10505">
    <property type="entry name" value="NARG2_C"/>
    <property type="match status" value="1"/>
</dbReference>
<dbReference type="Proteomes" id="UP000789739">
    <property type="component" value="Unassembled WGS sequence"/>
</dbReference>
<keyword evidence="1" id="KW-0862">Zinc</keyword>
<keyword evidence="1" id="KW-0479">Metal-binding</keyword>
<dbReference type="AlphaFoldDB" id="A0A9N8VML2"/>
<accession>A0A9N8VML2</accession>
<dbReference type="GO" id="GO:0042795">
    <property type="term" value="P:snRNA transcription by RNA polymerase II"/>
    <property type="evidence" value="ECO:0007669"/>
    <property type="project" value="TreeGrafter"/>
</dbReference>
<dbReference type="GO" id="GO:0008023">
    <property type="term" value="C:transcription elongation factor complex"/>
    <property type="evidence" value="ECO:0007669"/>
    <property type="project" value="InterPro"/>
</dbReference>
<feature type="compositionally biased region" description="Basic residues" evidence="2">
    <location>
        <begin position="753"/>
        <end position="767"/>
    </location>
</feature>
<dbReference type="InterPro" id="IPR000571">
    <property type="entry name" value="Znf_CCCH"/>
</dbReference>
<dbReference type="GO" id="GO:0045945">
    <property type="term" value="P:positive regulation of transcription by RNA polymerase III"/>
    <property type="evidence" value="ECO:0007669"/>
    <property type="project" value="TreeGrafter"/>
</dbReference>
<feature type="region of interest" description="Disordered" evidence="2">
    <location>
        <begin position="79"/>
        <end position="116"/>
    </location>
</feature>
<evidence type="ECO:0000256" key="2">
    <source>
        <dbReference type="SAM" id="MobiDB-lite"/>
    </source>
</evidence>
<dbReference type="PANTHER" id="PTHR14633:SF3">
    <property type="entry name" value="LITTLE ELONGATION COMPLEX SUBUNIT 2"/>
    <property type="match status" value="1"/>
</dbReference>
<dbReference type="PANTHER" id="PTHR14633">
    <property type="entry name" value="LITTLE ELONGATION COMPLEX SUBUNIT 2"/>
    <property type="match status" value="1"/>
</dbReference>
<feature type="region of interest" description="Disordered" evidence="2">
    <location>
        <begin position="425"/>
        <end position="446"/>
    </location>
</feature>
<dbReference type="InterPro" id="IPR019535">
    <property type="entry name" value="ICE2_C"/>
</dbReference>
<comment type="caution">
    <text evidence="4">The sequence shown here is derived from an EMBL/GenBank/DDBJ whole genome shotgun (WGS) entry which is preliminary data.</text>
</comment>
<keyword evidence="1" id="KW-0863">Zinc-finger</keyword>
<sequence length="827" mass="94487">MSSTSDSPSDLCIASEESSEDELLPFTQEDYEKHSVYDPVRAFTHWYNRNKGSEDKSSKDNNVVGALLKQLEEKRLELETKQKQSKPPPESIGPSHTSESSNKPSSICQQLATPSSSLSREEHLKFLQLNTIAASNPQLLGDNDRKIFHYLRERVQEEKNAYMKWLYDRAKERFQHLDKNVDEAVEGYLTIERERIIRDYPRYYEFLKAFDLTVGLPDARDPILVHKQTLHEAGACFQFTLPMGTASKKIPTHENYLQSNKTETISSDLVLDNQAESNTQTNIKIHDDKTAGSRWQKYIMPVVSADPLIPAMVEQNSVDIVISSSGLCALVALHASTERDCNIPICVVSRKNASGEMKRTVYIDKPFVKKKMTNRERNQIFYDAAFKSVVMDTRHTFEKKKESKSSFLMEDQEFNDNESTLDIFNEESQEQTPSNQSTKSTFSETINDNKLSEHDEILKDDNMSDIVDTGTDSESKNMTASLSSPELLQRAGKENSQTTLERHVNITYNLWCFGEFSVLIRCKRHGFAFDSINKPRIVGIKTNLEYQLDLGMEEIAAADRARYWIHTYIRGDADLMLGRIDVLNTEIQAVERKQMINIIPNGNWQRFEFLPDGNYLFSHAAGDLHASIYKSIIKNNKEFPDATVSTSQSRIYDLHTAYSASAIYDTETVHFVPLKWNGPSDQIPFTFPVRQKPQFCYQYANYGVCTREQCPFQHIPKNEINDPQTLKRLSTHKLPDDASGLPGKIQKTEKSTKSPKRKKAKSKKKQKERSNSSITRDSMAPAAATTGHQANEFVHLDDPTIIENSSQSALEYDRLMKEYLEKKKIQK</sequence>
<keyword evidence="5" id="KW-1185">Reference proteome</keyword>
<name>A0A9N8VML2_9GLOM</name>
<protein>
    <submittedName>
        <fullName evidence="4">10207_t:CDS:1</fullName>
    </submittedName>
</protein>
<feature type="domain" description="C3H1-type" evidence="3">
    <location>
        <begin position="690"/>
        <end position="717"/>
    </location>
</feature>
<proteinExistence type="predicted"/>
<dbReference type="GO" id="GO:0008270">
    <property type="term" value="F:zinc ion binding"/>
    <property type="evidence" value="ECO:0007669"/>
    <property type="project" value="UniProtKB-KW"/>
</dbReference>
<evidence type="ECO:0000256" key="1">
    <source>
        <dbReference type="PROSITE-ProRule" id="PRU00723"/>
    </source>
</evidence>
<feature type="compositionally biased region" description="Polar residues" evidence="2">
    <location>
        <begin position="430"/>
        <end position="446"/>
    </location>
</feature>
<dbReference type="EMBL" id="CAJVPI010000020">
    <property type="protein sequence ID" value="CAG8458026.1"/>
    <property type="molecule type" value="Genomic_DNA"/>
</dbReference>
<evidence type="ECO:0000313" key="5">
    <source>
        <dbReference type="Proteomes" id="UP000789739"/>
    </source>
</evidence>
<organism evidence="4 5">
    <name type="scientific">Paraglomus brasilianum</name>
    <dbReference type="NCBI Taxonomy" id="144538"/>
    <lineage>
        <taxon>Eukaryota</taxon>
        <taxon>Fungi</taxon>
        <taxon>Fungi incertae sedis</taxon>
        <taxon>Mucoromycota</taxon>
        <taxon>Glomeromycotina</taxon>
        <taxon>Glomeromycetes</taxon>
        <taxon>Paraglomerales</taxon>
        <taxon>Paraglomeraceae</taxon>
        <taxon>Paraglomus</taxon>
    </lineage>
</organism>
<feature type="region of interest" description="Disordered" evidence="2">
    <location>
        <begin position="1"/>
        <end position="31"/>
    </location>
</feature>
<dbReference type="PROSITE" id="PS50103">
    <property type="entry name" value="ZF_C3H1"/>
    <property type="match status" value="1"/>
</dbReference>
<reference evidence="4" key="1">
    <citation type="submission" date="2021-06" db="EMBL/GenBank/DDBJ databases">
        <authorList>
            <person name="Kallberg Y."/>
            <person name="Tangrot J."/>
            <person name="Rosling A."/>
        </authorList>
    </citation>
    <scope>NUCLEOTIDE SEQUENCE</scope>
    <source>
        <strain evidence="4">BR232B</strain>
    </source>
</reference>
<evidence type="ECO:0000313" key="4">
    <source>
        <dbReference type="EMBL" id="CAG8458026.1"/>
    </source>
</evidence>
<feature type="compositionally biased region" description="Polar residues" evidence="2">
    <location>
        <begin position="94"/>
        <end position="116"/>
    </location>
</feature>